<dbReference type="PANTHER" id="PTHR31836">
    <property type="match status" value="1"/>
</dbReference>
<dbReference type="Gene3D" id="2.40.40.10">
    <property type="entry name" value="RlpA-like domain"/>
    <property type="match status" value="1"/>
</dbReference>
<name>A0A8H4VIF6_9AGAR</name>
<sequence length="127" mass="13615">MAILPLSALLPNAASRIVFCLFFAVASCIAAHGKFHGRATWYYAGIGACGDWNDDGDHIVALSPIEFAGGTKCGKMIRVHYQGRSVTARIVDLCPSCGWTGIDLSTSAFRALAPLDEGVLHAVWEYL</sequence>
<evidence type="ECO:0000256" key="1">
    <source>
        <dbReference type="ARBA" id="ARBA00022729"/>
    </source>
</evidence>
<dbReference type="Pfam" id="PF03330">
    <property type="entry name" value="DPBB_1"/>
    <property type="match status" value="1"/>
</dbReference>
<feature type="domain" description="RlpA-like protein double-psi beta-barrel" evidence="2">
    <location>
        <begin position="36"/>
        <end position="120"/>
    </location>
</feature>
<dbReference type="Proteomes" id="UP000521872">
    <property type="component" value="Unassembled WGS sequence"/>
</dbReference>
<accession>A0A8H4VIF6</accession>
<dbReference type="CDD" id="cd22191">
    <property type="entry name" value="DPBB_RlpA_EXP_N-like"/>
    <property type="match status" value="1"/>
</dbReference>
<evidence type="ECO:0000259" key="2">
    <source>
        <dbReference type="Pfam" id="PF03330"/>
    </source>
</evidence>
<dbReference type="InterPro" id="IPR009009">
    <property type="entry name" value="RlpA-like_DPBB"/>
</dbReference>
<keyword evidence="1" id="KW-0732">Signal</keyword>
<evidence type="ECO:0000313" key="3">
    <source>
        <dbReference type="EMBL" id="KAF4611936.1"/>
    </source>
</evidence>
<dbReference type="EMBL" id="JAACJL010000057">
    <property type="protein sequence ID" value="KAF4611936.1"/>
    <property type="molecule type" value="Genomic_DNA"/>
</dbReference>
<dbReference type="PANTHER" id="PTHR31836:SF28">
    <property type="entry name" value="SRCR DOMAIN-CONTAINING PROTEIN-RELATED"/>
    <property type="match status" value="1"/>
</dbReference>
<dbReference type="SUPFAM" id="SSF50685">
    <property type="entry name" value="Barwin-like endoglucanases"/>
    <property type="match status" value="1"/>
</dbReference>
<protein>
    <recommendedName>
        <fullName evidence="2">RlpA-like protein double-psi beta-barrel domain-containing protein</fullName>
    </recommendedName>
</protein>
<dbReference type="InterPro" id="IPR036908">
    <property type="entry name" value="RlpA-like_sf"/>
</dbReference>
<organism evidence="3 4">
    <name type="scientific">Agrocybe pediades</name>
    <dbReference type="NCBI Taxonomy" id="84607"/>
    <lineage>
        <taxon>Eukaryota</taxon>
        <taxon>Fungi</taxon>
        <taxon>Dikarya</taxon>
        <taxon>Basidiomycota</taxon>
        <taxon>Agaricomycotina</taxon>
        <taxon>Agaricomycetes</taxon>
        <taxon>Agaricomycetidae</taxon>
        <taxon>Agaricales</taxon>
        <taxon>Agaricineae</taxon>
        <taxon>Strophariaceae</taxon>
        <taxon>Agrocybe</taxon>
    </lineage>
</organism>
<keyword evidence="4" id="KW-1185">Reference proteome</keyword>
<comment type="caution">
    <text evidence="3">The sequence shown here is derived from an EMBL/GenBank/DDBJ whole genome shotgun (WGS) entry which is preliminary data.</text>
</comment>
<dbReference type="InterPro" id="IPR051477">
    <property type="entry name" value="Expansin_CellWall"/>
</dbReference>
<dbReference type="AlphaFoldDB" id="A0A8H4VIF6"/>
<dbReference type="OrthoDB" id="623670at2759"/>
<gene>
    <name evidence="3" type="ORF">D9613_003897</name>
</gene>
<reference evidence="3 4" key="1">
    <citation type="submission" date="2019-12" db="EMBL/GenBank/DDBJ databases">
        <authorList>
            <person name="Floudas D."/>
            <person name="Bentzer J."/>
            <person name="Ahren D."/>
            <person name="Johansson T."/>
            <person name="Persson P."/>
            <person name="Tunlid A."/>
        </authorList>
    </citation>
    <scope>NUCLEOTIDE SEQUENCE [LARGE SCALE GENOMIC DNA]</scope>
    <source>
        <strain evidence="3 4">CBS 102.39</strain>
    </source>
</reference>
<proteinExistence type="predicted"/>
<evidence type="ECO:0000313" key="4">
    <source>
        <dbReference type="Proteomes" id="UP000521872"/>
    </source>
</evidence>